<dbReference type="EC" id="2.4.1.115" evidence="3"/>
<proteinExistence type="inferred from homology"/>
<organism evidence="7 8">
    <name type="scientific">Populus euphratica</name>
    <name type="common">Euphrates poplar</name>
    <dbReference type="NCBI Taxonomy" id="75702"/>
    <lineage>
        <taxon>Eukaryota</taxon>
        <taxon>Viridiplantae</taxon>
        <taxon>Streptophyta</taxon>
        <taxon>Embryophyta</taxon>
        <taxon>Tracheophyta</taxon>
        <taxon>Spermatophyta</taxon>
        <taxon>Magnoliopsida</taxon>
        <taxon>eudicotyledons</taxon>
        <taxon>Gunneridae</taxon>
        <taxon>Pentapetalae</taxon>
        <taxon>rosids</taxon>
        <taxon>fabids</taxon>
        <taxon>Malpighiales</taxon>
        <taxon>Salicaceae</taxon>
        <taxon>Saliceae</taxon>
        <taxon>Populus</taxon>
    </lineage>
</organism>
<dbReference type="GO" id="GO:0047213">
    <property type="term" value="F:anthocyanidin 3-O-glucosyltransferase activity"/>
    <property type="evidence" value="ECO:0007669"/>
    <property type="project" value="UniProtKB-EC"/>
</dbReference>
<dbReference type="CDD" id="cd03784">
    <property type="entry name" value="GT1_Gtf-like"/>
    <property type="match status" value="1"/>
</dbReference>
<dbReference type="FunFam" id="3.40.50.2000:FF:000056">
    <property type="entry name" value="Glycosyltransferase"/>
    <property type="match status" value="1"/>
</dbReference>
<dbReference type="KEGG" id="peu:105108428"/>
<protein>
    <recommendedName>
        <fullName evidence="3">anthocyanidin 3-O-glucosyltransferase</fullName>
        <ecNumber evidence="3">2.4.1.115</ecNumber>
    </recommendedName>
</protein>
<evidence type="ECO:0000256" key="1">
    <source>
        <dbReference type="ARBA" id="ARBA00004935"/>
    </source>
</evidence>
<reference evidence="8" key="1">
    <citation type="submission" date="2025-08" db="UniProtKB">
        <authorList>
            <consortium name="RefSeq"/>
        </authorList>
    </citation>
    <scope>IDENTIFICATION</scope>
</reference>
<dbReference type="Gene3D" id="3.40.50.2000">
    <property type="entry name" value="Glycogen Phosphorylase B"/>
    <property type="match status" value="2"/>
</dbReference>
<dbReference type="PANTHER" id="PTHR48048:SF45">
    <property type="entry name" value="GLYCOSYLTRANSFERASE"/>
    <property type="match status" value="1"/>
</dbReference>
<dbReference type="Pfam" id="PF00201">
    <property type="entry name" value="UDPGT"/>
    <property type="match status" value="1"/>
</dbReference>
<name>A0AAJ6X0M8_POPEU</name>
<evidence type="ECO:0000313" key="8">
    <source>
        <dbReference type="RefSeq" id="XP_011001036.1"/>
    </source>
</evidence>
<accession>A0AAJ6X0M8</accession>
<comment type="pathway">
    <text evidence="1">Pigment biosynthesis; anthocyanin biosynthesis.</text>
</comment>
<evidence type="ECO:0000256" key="2">
    <source>
        <dbReference type="ARBA" id="ARBA00009995"/>
    </source>
</evidence>
<comment type="similarity">
    <text evidence="2">Belongs to the UDP-glycosyltransferase family.</text>
</comment>
<evidence type="ECO:0000256" key="4">
    <source>
        <dbReference type="ARBA" id="ARBA00022676"/>
    </source>
</evidence>
<evidence type="ECO:0000313" key="7">
    <source>
        <dbReference type="Proteomes" id="UP000694918"/>
    </source>
</evidence>
<dbReference type="FunFam" id="3.40.50.2000:FF:000080">
    <property type="entry name" value="Glycosyltransferase"/>
    <property type="match status" value="1"/>
</dbReference>
<dbReference type="GeneID" id="105108428"/>
<keyword evidence="7" id="KW-1185">Reference proteome</keyword>
<sequence>MITSTHPKQTTIVHTRNKDFKQRMKKAEVVLIPLPAMGHIVAVVEIAKLLVQRDDRLYTTVLVMHPTLDPSTTKYNESLAASTLPDRMRVINLPRVESITSDTKPNNWLSSLVEGQKPHVKEYVSKIRTQSELSLDAPRLAGFIFDSFVTGLKEVANEFGLPWYAFSASGAAFLGCLLHLQALHDEGADLTEFKNSDVELRIPSLVNPFPAKLLPSVLFEKESITTILEQPRALAEARGILVNTFLEFESHAISSLSDGRTPPIYPVGPIVKHKRDGHDVGSEGSNSYRNIIEWLDDQPPSSVLFLCFGSGGSFRENQVKEIACALEKCGHRFLWSLRKPPPRGKWEYSPSDYANFQEILPKEFLNRTAKIGKVIGWAPQVDILAHPAIGMFASHCGWNSILESIRFGVPIVAWPLYAEQQFNAFQMVIELGLAVEIKMDCRENSHGDNEINVSADGIMKAIEHVMEQGKEIRKKVKEMRRISEKTLTAGGCSYSSLGRLADDIIDNQP</sequence>
<dbReference type="InterPro" id="IPR002213">
    <property type="entry name" value="UDP_glucos_trans"/>
</dbReference>
<dbReference type="Proteomes" id="UP000694918">
    <property type="component" value="Unplaced"/>
</dbReference>
<dbReference type="PANTHER" id="PTHR48048">
    <property type="entry name" value="GLYCOSYLTRANSFERASE"/>
    <property type="match status" value="1"/>
</dbReference>
<gene>
    <name evidence="8" type="primary">LOC105108428</name>
</gene>
<keyword evidence="5" id="KW-0808">Transferase</keyword>
<keyword evidence="4" id="KW-0328">Glycosyltransferase</keyword>
<evidence type="ECO:0000256" key="3">
    <source>
        <dbReference type="ARBA" id="ARBA00012585"/>
    </source>
</evidence>
<evidence type="ECO:0000256" key="5">
    <source>
        <dbReference type="ARBA" id="ARBA00022679"/>
    </source>
</evidence>
<dbReference type="InterPro" id="IPR050481">
    <property type="entry name" value="UDP-glycosyltransf_plant"/>
</dbReference>
<comment type="catalytic activity">
    <reaction evidence="6">
        <text>an anthocyanidin + UDP-alpha-D-glucose + H(+) = an anthocyanidin 3-O-beta-D-glucoside + UDP</text>
        <dbReference type="Rhea" id="RHEA:20093"/>
        <dbReference type="ChEBI" id="CHEBI:15378"/>
        <dbReference type="ChEBI" id="CHEBI:16307"/>
        <dbReference type="ChEBI" id="CHEBI:58223"/>
        <dbReference type="ChEBI" id="CHEBI:58885"/>
        <dbReference type="ChEBI" id="CHEBI:143576"/>
        <dbReference type="EC" id="2.4.1.115"/>
    </reaction>
</comment>
<dbReference type="AlphaFoldDB" id="A0AAJ6X0M8"/>
<dbReference type="SUPFAM" id="SSF53756">
    <property type="entry name" value="UDP-Glycosyltransferase/glycogen phosphorylase"/>
    <property type="match status" value="1"/>
</dbReference>
<evidence type="ECO:0000256" key="6">
    <source>
        <dbReference type="ARBA" id="ARBA00047606"/>
    </source>
</evidence>
<dbReference type="RefSeq" id="XP_011001036.1">
    <property type="nucleotide sequence ID" value="XM_011002734.1"/>
</dbReference>